<dbReference type="InterPro" id="IPR012951">
    <property type="entry name" value="BBE"/>
</dbReference>
<gene>
    <name evidence="8" type="ORF">M011DRAFT_494516</name>
</gene>
<evidence type="ECO:0000313" key="8">
    <source>
        <dbReference type="EMBL" id="KAF2747386.1"/>
    </source>
</evidence>
<dbReference type="AlphaFoldDB" id="A0A6A6VBU9"/>
<reference evidence="8" key="1">
    <citation type="journal article" date="2020" name="Stud. Mycol.">
        <title>101 Dothideomycetes genomes: a test case for predicting lifestyles and emergence of pathogens.</title>
        <authorList>
            <person name="Haridas S."/>
            <person name="Albert R."/>
            <person name="Binder M."/>
            <person name="Bloem J."/>
            <person name="Labutti K."/>
            <person name="Salamov A."/>
            <person name="Andreopoulos B."/>
            <person name="Baker S."/>
            <person name="Barry K."/>
            <person name="Bills G."/>
            <person name="Bluhm B."/>
            <person name="Cannon C."/>
            <person name="Castanera R."/>
            <person name="Culley D."/>
            <person name="Daum C."/>
            <person name="Ezra D."/>
            <person name="Gonzalez J."/>
            <person name="Henrissat B."/>
            <person name="Kuo A."/>
            <person name="Liang C."/>
            <person name="Lipzen A."/>
            <person name="Lutzoni F."/>
            <person name="Magnuson J."/>
            <person name="Mondo S."/>
            <person name="Nolan M."/>
            <person name="Ohm R."/>
            <person name="Pangilinan J."/>
            <person name="Park H.-J."/>
            <person name="Ramirez L."/>
            <person name="Alfaro M."/>
            <person name="Sun H."/>
            <person name="Tritt A."/>
            <person name="Yoshinaga Y."/>
            <person name="Zwiers L.-H."/>
            <person name="Turgeon B."/>
            <person name="Goodwin S."/>
            <person name="Spatafora J."/>
            <person name="Crous P."/>
            <person name="Grigoriev I."/>
        </authorList>
    </citation>
    <scope>NUCLEOTIDE SEQUENCE</scope>
    <source>
        <strain evidence="8">CBS 119925</strain>
    </source>
</reference>
<dbReference type="InterPro" id="IPR016166">
    <property type="entry name" value="FAD-bd_PCMH"/>
</dbReference>
<evidence type="ECO:0000256" key="3">
    <source>
        <dbReference type="ARBA" id="ARBA00022630"/>
    </source>
</evidence>
<dbReference type="PANTHER" id="PTHR42973:SF39">
    <property type="entry name" value="FAD-BINDING PCMH-TYPE DOMAIN-CONTAINING PROTEIN"/>
    <property type="match status" value="1"/>
</dbReference>
<keyword evidence="9" id="KW-1185">Reference proteome</keyword>
<keyword evidence="3" id="KW-0285">Flavoprotein</keyword>
<dbReference type="SUPFAM" id="SSF56176">
    <property type="entry name" value="FAD-binding/transporter-associated domain-like"/>
    <property type="match status" value="1"/>
</dbReference>
<dbReference type="InterPro" id="IPR050416">
    <property type="entry name" value="FAD-linked_Oxidoreductase"/>
</dbReference>
<feature type="chain" id="PRO_5025593256" evidence="6">
    <location>
        <begin position="21"/>
        <end position="638"/>
    </location>
</feature>
<dbReference type="PANTHER" id="PTHR42973">
    <property type="entry name" value="BINDING OXIDOREDUCTASE, PUTATIVE (AFU_ORTHOLOGUE AFUA_1G17690)-RELATED"/>
    <property type="match status" value="1"/>
</dbReference>
<dbReference type="Proteomes" id="UP000799440">
    <property type="component" value="Unassembled WGS sequence"/>
</dbReference>
<evidence type="ECO:0000259" key="7">
    <source>
        <dbReference type="PROSITE" id="PS51387"/>
    </source>
</evidence>
<feature type="signal peptide" evidence="6">
    <location>
        <begin position="1"/>
        <end position="20"/>
    </location>
</feature>
<comment type="cofactor">
    <cofactor evidence="1">
        <name>FAD</name>
        <dbReference type="ChEBI" id="CHEBI:57692"/>
    </cofactor>
</comment>
<dbReference type="Pfam" id="PF01565">
    <property type="entry name" value="FAD_binding_4"/>
    <property type="match status" value="1"/>
</dbReference>
<evidence type="ECO:0000256" key="6">
    <source>
        <dbReference type="SAM" id="SignalP"/>
    </source>
</evidence>
<dbReference type="InterPro" id="IPR016169">
    <property type="entry name" value="FAD-bd_PCMH_sub2"/>
</dbReference>
<name>A0A6A6VBU9_9PLEO</name>
<dbReference type="InterPro" id="IPR036318">
    <property type="entry name" value="FAD-bd_PCMH-like_sf"/>
</dbReference>
<evidence type="ECO:0000256" key="5">
    <source>
        <dbReference type="ARBA" id="ARBA00023002"/>
    </source>
</evidence>
<keyword evidence="6" id="KW-0732">Signal</keyword>
<proteinExistence type="inferred from homology"/>
<dbReference type="OrthoDB" id="415825at2759"/>
<protein>
    <submittedName>
        <fullName evidence="8">FAD/FMN-containing isoamyl alcohol oxidase-like protein MreA</fullName>
    </submittedName>
</protein>
<dbReference type="GO" id="GO:0016491">
    <property type="term" value="F:oxidoreductase activity"/>
    <property type="evidence" value="ECO:0007669"/>
    <property type="project" value="UniProtKB-KW"/>
</dbReference>
<keyword evidence="5" id="KW-0560">Oxidoreductase</keyword>
<organism evidence="8 9">
    <name type="scientific">Sporormia fimetaria CBS 119925</name>
    <dbReference type="NCBI Taxonomy" id="1340428"/>
    <lineage>
        <taxon>Eukaryota</taxon>
        <taxon>Fungi</taxon>
        <taxon>Dikarya</taxon>
        <taxon>Ascomycota</taxon>
        <taxon>Pezizomycotina</taxon>
        <taxon>Dothideomycetes</taxon>
        <taxon>Pleosporomycetidae</taxon>
        <taxon>Pleosporales</taxon>
        <taxon>Sporormiaceae</taxon>
        <taxon>Sporormia</taxon>
    </lineage>
</organism>
<dbReference type="Gene3D" id="3.30.465.10">
    <property type="match status" value="2"/>
</dbReference>
<dbReference type="GO" id="GO:0071949">
    <property type="term" value="F:FAD binding"/>
    <property type="evidence" value="ECO:0007669"/>
    <property type="project" value="InterPro"/>
</dbReference>
<feature type="domain" description="FAD-binding PCMH-type" evidence="7">
    <location>
        <begin position="148"/>
        <end position="328"/>
    </location>
</feature>
<dbReference type="PROSITE" id="PS51387">
    <property type="entry name" value="FAD_PCMH"/>
    <property type="match status" value="1"/>
</dbReference>
<evidence type="ECO:0000256" key="4">
    <source>
        <dbReference type="ARBA" id="ARBA00022827"/>
    </source>
</evidence>
<dbReference type="EMBL" id="MU006573">
    <property type="protein sequence ID" value="KAF2747386.1"/>
    <property type="molecule type" value="Genomic_DNA"/>
</dbReference>
<sequence length="638" mass="70675">MWILGQTLAVFCLASQAVLAVNFDFEKITLSDAEVKGNQHVDFGKLPVPAVNKARCKTYASDRQWPSVGIWSAFNKSVGGALLRGIPPAAACYEGPYYNLTKCDVVRRVQGSTNFTKADPTIPNGQWQLGNPCPVPPISNPTLYSCNITAFPAYVLNVTTVKQIQLAVNFARNYNIRLTIKNTGHDFLGRNTGGGALQIWMHNLKQLEYMPEYKFGNYSGKAARVTAALEQFELHQYMTQHNMTLLAPGSTTVGAYGGYMQGGGFSTMVSSKLGLMSDQVLSLEVVTADGRFVHADPYENEDLFWAIRGGGPGNFGIVTSAIVKAHDTMPIAQGQVYWQTNPVINPATAPYNVQVNDTAFWAGIDIWFAWLPRITAAGGVGWNYIDTIAPSRNSSRTYQHRSQINLPAMTKAEAEAFLAPIIKELNAVGLPLKVYVDWFETYPKQAFRIQGPGEGVTNGRFGSRLFPRKNLEDKNSTLFKKTIASIRAFVEEGGYNFHSVDFTPTKEVAGWPGSDSAANPHLRNAIIHATGFDTNSYGPEVSPADQIKNHARLNEYVNKWREASPGAGAYMNEADTEEPDFQWSFYGENYEKLEKIKEERDPWELFYAVTMVGSEKWMVEDTQGLPTQQGRLCRVQGK</sequence>
<dbReference type="Pfam" id="PF08031">
    <property type="entry name" value="BBE"/>
    <property type="match status" value="1"/>
</dbReference>
<accession>A0A6A6VBU9</accession>
<dbReference type="InterPro" id="IPR006094">
    <property type="entry name" value="Oxid_FAD_bind_N"/>
</dbReference>
<evidence type="ECO:0000256" key="1">
    <source>
        <dbReference type="ARBA" id="ARBA00001974"/>
    </source>
</evidence>
<evidence type="ECO:0000256" key="2">
    <source>
        <dbReference type="ARBA" id="ARBA00005466"/>
    </source>
</evidence>
<evidence type="ECO:0000313" key="9">
    <source>
        <dbReference type="Proteomes" id="UP000799440"/>
    </source>
</evidence>
<comment type="similarity">
    <text evidence="2">Belongs to the oxygen-dependent FAD-linked oxidoreductase family.</text>
</comment>
<keyword evidence="4" id="KW-0274">FAD</keyword>